<evidence type="ECO:0000313" key="2">
    <source>
        <dbReference type="EMBL" id="CAD9459393.1"/>
    </source>
</evidence>
<proteinExistence type="predicted"/>
<gene>
    <name evidence="2" type="ORF">DSPE1174_LOCUS23962</name>
</gene>
<organism evidence="2">
    <name type="scientific">Octactis speculum</name>
    <dbReference type="NCBI Taxonomy" id="3111310"/>
    <lineage>
        <taxon>Eukaryota</taxon>
        <taxon>Sar</taxon>
        <taxon>Stramenopiles</taxon>
        <taxon>Ochrophyta</taxon>
        <taxon>Dictyochophyceae</taxon>
        <taxon>Dictyochales</taxon>
        <taxon>Dictyochaceae</taxon>
        <taxon>Octactis</taxon>
    </lineage>
</organism>
<sequence>MKEGMDITPSHFRWKQLPEFVFESVGGKAKAKKIRKLAKAKAKELLVKALNKEIQEQKQTTTDSNDNNSSSSSSHSSCQRGHGGFYGPTSRYETYALRLR</sequence>
<accession>A0A7S2DNT7</accession>
<dbReference type="EMBL" id="HBGS01046255">
    <property type="protein sequence ID" value="CAD9459393.1"/>
    <property type="molecule type" value="Transcribed_RNA"/>
</dbReference>
<evidence type="ECO:0000256" key="1">
    <source>
        <dbReference type="SAM" id="MobiDB-lite"/>
    </source>
</evidence>
<reference evidence="2" key="1">
    <citation type="submission" date="2021-01" db="EMBL/GenBank/DDBJ databases">
        <authorList>
            <person name="Corre E."/>
            <person name="Pelletier E."/>
            <person name="Niang G."/>
            <person name="Scheremetjew M."/>
            <person name="Finn R."/>
            <person name="Kale V."/>
            <person name="Holt S."/>
            <person name="Cochrane G."/>
            <person name="Meng A."/>
            <person name="Brown T."/>
            <person name="Cohen L."/>
        </authorList>
    </citation>
    <scope>NUCLEOTIDE SEQUENCE</scope>
    <source>
        <strain evidence="2">CCMP1381</strain>
    </source>
</reference>
<feature type="region of interest" description="Disordered" evidence="1">
    <location>
        <begin position="56"/>
        <end position="89"/>
    </location>
</feature>
<protein>
    <submittedName>
        <fullName evidence="2">Uncharacterized protein</fullName>
    </submittedName>
</protein>
<feature type="compositionally biased region" description="Low complexity" evidence="1">
    <location>
        <begin position="60"/>
        <end position="77"/>
    </location>
</feature>
<dbReference type="AlphaFoldDB" id="A0A7S2DNT7"/>
<name>A0A7S2DNT7_9STRA</name>